<dbReference type="PROSITE" id="PS51483">
    <property type="entry name" value="B5"/>
    <property type="match status" value="1"/>
</dbReference>
<evidence type="ECO:0000256" key="5">
    <source>
        <dbReference type="ARBA" id="ARBA00022598"/>
    </source>
</evidence>
<comment type="similarity">
    <text evidence="3 12">Belongs to the phenylalanyl-tRNA synthetase beta subunit family. Type 2 subfamily.</text>
</comment>
<dbReference type="HAMAP" id="MF_00284">
    <property type="entry name" value="Phe_tRNA_synth_beta2"/>
    <property type="match status" value="1"/>
</dbReference>
<comment type="subunit">
    <text evidence="12">Tetramer of two alpha and two beta subunits.</text>
</comment>
<dbReference type="InterPro" id="IPR045060">
    <property type="entry name" value="Phe-tRNA-ligase_IIc_bsu"/>
</dbReference>
<evidence type="ECO:0000256" key="1">
    <source>
        <dbReference type="ARBA" id="ARBA00001946"/>
    </source>
</evidence>
<comment type="catalytic activity">
    <reaction evidence="12">
        <text>tRNA(Phe) + L-phenylalanine + ATP = L-phenylalanyl-tRNA(Phe) + AMP + diphosphate + H(+)</text>
        <dbReference type="Rhea" id="RHEA:19413"/>
        <dbReference type="Rhea" id="RHEA-COMP:9668"/>
        <dbReference type="Rhea" id="RHEA-COMP:9699"/>
        <dbReference type="ChEBI" id="CHEBI:15378"/>
        <dbReference type="ChEBI" id="CHEBI:30616"/>
        <dbReference type="ChEBI" id="CHEBI:33019"/>
        <dbReference type="ChEBI" id="CHEBI:58095"/>
        <dbReference type="ChEBI" id="CHEBI:78442"/>
        <dbReference type="ChEBI" id="CHEBI:78531"/>
        <dbReference type="ChEBI" id="CHEBI:456215"/>
        <dbReference type="EC" id="6.1.1.20"/>
    </reaction>
</comment>
<dbReference type="InterPro" id="IPR022918">
    <property type="entry name" value="Phe_tRNA_ligase_beta2_arc"/>
</dbReference>
<dbReference type="NCBIfam" id="TIGR00471">
    <property type="entry name" value="pheT_arch"/>
    <property type="match status" value="1"/>
</dbReference>
<dbReference type="SMART" id="SM00873">
    <property type="entry name" value="B3_4"/>
    <property type="match status" value="1"/>
</dbReference>
<dbReference type="GO" id="GO:0006432">
    <property type="term" value="P:phenylalanyl-tRNA aminoacylation"/>
    <property type="evidence" value="ECO:0007669"/>
    <property type="project" value="UniProtKB-UniRule"/>
</dbReference>
<dbReference type="GeneID" id="10668805"/>
<keyword evidence="10 12" id="KW-0648">Protein biosynthesis</keyword>
<keyword evidence="4 12" id="KW-0963">Cytoplasm</keyword>
<keyword evidence="11 12" id="KW-0030">Aminoacyl-tRNA synthetase</keyword>
<dbReference type="PANTHER" id="PTHR10947">
    <property type="entry name" value="PHENYLALANYL-TRNA SYNTHETASE BETA CHAIN AND LEUCINE-RICH REPEAT-CONTAINING PROTEIN 47"/>
    <property type="match status" value="1"/>
</dbReference>
<gene>
    <name evidence="12" type="primary">pheT</name>
    <name evidence="14" type="ordered locus">MSWAN_1300</name>
</gene>
<dbReference type="PANTHER" id="PTHR10947:SF0">
    <property type="entry name" value="PHENYLALANINE--TRNA LIGASE BETA SUBUNIT"/>
    <property type="match status" value="1"/>
</dbReference>
<dbReference type="CDD" id="cd00769">
    <property type="entry name" value="PheRS_beta_core"/>
    <property type="match status" value="1"/>
</dbReference>
<keyword evidence="15" id="KW-1185">Reference proteome</keyword>
<dbReference type="Gene3D" id="3.30.56.10">
    <property type="match status" value="2"/>
</dbReference>
<keyword evidence="9 12" id="KW-0460">Magnesium</keyword>
<dbReference type="FunFam" id="3.50.40.10:FF:000003">
    <property type="entry name" value="Phenylalanine--tRNA ligase beta subunit"/>
    <property type="match status" value="1"/>
</dbReference>
<dbReference type="SUPFAM" id="SSF55681">
    <property type="entry name" value="Class II aaRS and biotin synthetases"/>
    <property type="match status" value="1"/>
</dbReference>
<dbReference type="SMART" id="SM00874">
    <property type="entry name" value="B5"/>
    <property type="match status" value="1"/>
</dbReference>
<evidence type="ECO:0000256" key="4">
    <source>
        <dbReference type="ARBA" id="ARBA00022490"/>
    </source>
</evidence>
<dbReference type="InterPro" id="IPR009061">
    <property type="entry name" value="DNA-bd_dom_put_sf"/>
</dbReference>
<evidence type="ECO:0000256" key="8">
    <source>
        <dbReference type="ARBA" id="ARBA00022840"/>
    </source>
</evidence>
<evidence type="ECO:0000256" key="2">
    <source>
        <dbReference type="ARBA" id="ARBA00004496"/>
    </source>
</evidence>
<keyword evidence="5 12" id="KW-0436">Ligase</keyword>
<dbReference type="InterPro" id="IPR004531">
    <property type="entry name" value="Phe-tRNA-synth_IIc_bsu_arc_euk"/>
</dbReference>
<dbReference type="SUPFAM" id="SSF46955">
    <property type="entry name" value="Putative DNA-binding domain"/>
    <property type="match status" value="2"/>
</dbReference>
<dbReference type="Proteomes" id="UP000009231">
    <property type="component" value="Chromosome"/>
</dbReference>
<evidence type="ECO:0000313" key="15">
    <source>
        <dbReference type="Proteomes" id="UP000009231"/>
    </source>
</evidence>
<dbReference type="GO" id="GO:0004826">
    <property type="term" value="F:phenylalanine-tRNA ligase activity"/>
    <property type="evidence" value="ECO:0007669"/>
    <property type="project" value="UniProtKB-UniRule"/>
</dbReference>
<evidence type="ECO:0000256" key="3">
    <source>
        <dbReference type="ARBA" id="ARBA00007438"/>
    </source>
</evidence>
<evidence type="ECO:0000256" key="11">
    <source>
        <dbReference type="ARBA" id="ARBA00023146"/>
    </source>
</evidence>
<reference evidence="14 15" key="1">
    <citation type="journal article" date="2014" name="Int. J. Syst. Evol. Microbiol.">
        <title>Methanobacterium paludis sp. nov. and a novel strain of Methanobacterium lacus isolated from northern peatlands.</title>
        <authorList>
            <person name="Cadillo-Quiroz H."/>
            <person name="Brauer S.L."/>
            <person name="Goodson N."/>
            <person name="Yavitt J.B."/>
            <person name="Zinder S.H."/>
        </authorList>
    </citation>
    <scope>NUCLEOTIDE SEQUENCE [LARGE SCALE GENOMIC DNA]</scope>
    <source>
        <strain evidence="15">DSM 25820 / JCM 18151 / SWAN1</strain>
    </source>
</reference>
<evidence type="ECO:0000259" key="13">
    <source>
        <dbReference type="PROSITE" id="PS51483"/>
    </source>
</evidence>
<comment type="subcellular location">
    <subcellularLocation>
        <location evidence="2 12">Cytoplasm</location>
    </subcellularLocation>
</comment>
<dbReference type="KEGG" id="mew:MSWAN_1300"/>
<accession>F6D6N4</accession>
<dbReference type="GO" id="GO:0005524">
    <property type="term" value="F:ATP binding"/>
    <property type="evidence" value="ECO:0007669"/>
    <property type="project" value="UniProtKB-UniRule"/>
</dbReference>
<keyword evidence="7 12" id="KW-0547">Nucleotide-binding</keyword>
<dbReference type="AlphaFoldDB" id="F6D6N4"/>
<dbReference type="EMBL" id="CP002772">
    <property type="protein sequence ID" value="AEG18317.1"/>
    <property type="molecule type" value="Genomic_DNA"/>
</dbReference>
<dbReference type="GO" id="GO:0009328">
    <property type="term" value="C:phenylalanine-tRNA ligase complex"/>
    <property type="evidence" value="ECO:0007669"/>
    <property type="project" value="TreeGrafter"/>
</dbReference>
<dbReference type="Pfam" id="PF17759">
    <property type="entry name" value="tRNA_synthFbeta"/>
    <property type="match status" value="1"/>
</dbReference>
<feature type="domain" description="B5" evidence="13">
    <location>
        <begin position="273"/>
        <end position="349"/>
    </location>
</feature>
<comment type="cofactor">
    <cofactor evidence="1 12">
        <name>Mg(2+)</name>
        <dbReference type="ChEBI" id="CHEBI:18420"/>
    </cofactor>
</comment>
<dbReference type="InterPro" id="IPR041616">
    <property type="entry name" value="PheRS_beta_core"/>
</dbReference>
<dbReference type="GO" id="GO:0003723">
    <property type="term" value="F:RNA binding"/>
    <property type="evidence" value="ECO:0007669"/>
    <property type="project" value="InterPro"/>
</dbReference>
<dbReference type="OrthoDB" id="10073at2157"/>
<dbReference type="eggNOG" id="arCOG00412">
    <property type="taxonomic scope" value="Archaea"/>
</dbReference>
<organism evidence="14 15">
    <name type="scientific">Methanobacterium paludis (strain DSM 25820 / JCM 18151 / SWAN1)</name>
    <dbReference type="NCBI Taxonomy" id="868131"/>
    <lineage>
        <taxon>Archaea</taxon>
        <taxon>Methanobacteriati</taxon>
        <taxon>Methanobacteriota</taxon>
        <taxon>Methanomada group</taxon>
        <taxon>Methanobacteria</taxon>
        <taxon>Methanobacteriales</taxon>
        <taxon>Methanobacteriaceae</taxon>
        <taxon>Methanobacterium</taxon>
    </lineage>
</organism>
<feature type="binding site" evidence="12">
    <location>
        <position position="337"/>
    </location>
    <ligand>
        <name>Mg(2+)</name>
        <dbReference type="ChEBI" id="CHEBI:18420"/>
        <note>shared with alpha subunit</note>
    </ligand>
</feature>
<evidence type="ECO:0000256" key="10">
    <source>
        <dbReference type="ARBA" id="ARBA00022917"/>
    </source>
</evidence>
<dbReference type="Pfam" id="PF03483">
    <property type="entry name" value="B3_4"/>
    <property type="match status" value="1"/>
</dbReference>
<dbReference type="RefSeq" id="WP_013825818.1">
    <property type="nucleotide sequence ID" value="NC_015574.1"/>
</dbReference>
<dbReference type="Pfam" id="PF03484">
    <property type="entry name" value="B5"/>
    <property type="match status" value="1"/>
</dbReference>
<dbReference type="HOGENOM" id="CLU_020279_3_0_2"/>
<evidence type="ECO:0000256" key="6">
    <source>
        <dbReference type="ARBA" id="ARBA00022723"/>
    </source>
</evidence>
<dbReference type="InterPro" id="IPR045864">
    <property type="entry name" value="aa-tRNA-synth_II/BPL/LPL"/>
</dbReference>
<dbReference type="STRING" id="868131.MSWAN_1300"/>
<keyword evidence="8 12" id="KW-0067">ATP-binding</keyword>
<evidence type="ECO:0000313" key="14">
    <source>
        <dbReference type="EMBL" id="AEG18317.1"/>
    </source>
</evidence>
<dbReference type="Gene3D" id="3.50.40.10">
    <property type="entry name" value="Phenylalanyl-trna Synthetase, Chain B, domain 3"/>
    <property type="match status" value="1"/>
</dbReference>
<protein>
    <recommendedName>
        <fullName evidence="12">Phenylalanine--tRNA ligase beta subunit</fullName>
        <ecNumber evidence="12">6.1.1.20</ecNumber>
    </recommendedName>
    <alternativeName>
        <fullName evidence="12">Phenylalanyl-tRNA synthetase beta subunit</fullName>
        <shortName evidence="12">PheRS</shortName>
    </alternativeName>
</protein>
<keyword evidence="6 12" id="KW-0479">Metal-binding</keyword>
<dbReference type="EC" id="6.1.1.20" evidence="12"/>
<feature type="binding site" evidence="12">
    <location>
        <position position="327"/>
    </location>
    <ligand>
        <name>Mg(2+)</name>
        <dbReference type="ChEBI" id="CHEBI:18420"/>
        <note>shared with alpha subunit</note>
    </ligand>
</feature>
<feature type="binding site" evidence="12">
    <location>
        <position position="336"/>
    </location>
    <ligand>
        <name>Mg(2+)</name>
        <dbReference type="ChEBI" id="CHEBI:18420"/>
        <note>shared with alpha subunit</note>
    </ligand>
</feature>
<evidence type="ECO:0000256" key="7">
    <source>
        <dbReference type="ARBA" id="ARBA00022741"/>
    </source>
</evidence>
<sequence length="565" mass="63810">MPVINFTYKDLNEILGREIPKEELINMLPMIGSDIEDYGDEELKVEFFPNRPDHYSVEGIARTLKGFLDIDGGMPEYSTSPSGMSMTVDPELENIRPYTVCCVVEDIEITEEKLRQLMDFQEDLHWVLGRDRKKVAIGIHNLDVLKPPFFYKAADPDKESFVALEMTEKMTLREILNSHKKGVKYARLLQKFDKYPLIVDSEGNVLSMPPIINGDLTKLSQDTKNVLIDVTGTDERAVNNALNIIATSFAEVGGKIKTVDVIYEDHKVQTPDLTPKEIYVSVKNAERLIGEDLTASDVVKMLRRVRLDAKAEDEDKIHVLVPAYRIDILHEVDVIENIAIGYGFRKIGSELPDIATIANENKANAFENKVREIMIGMGFNEFMSLMLTNEEHHYEYMGLPEDERVMVAQPISQDRTMIRKSLLNGLMEFLEDNKHEELPQKIFEIGDVVYLDGNAETYTKVVKKLAGAVVHSSANFTEIKSIADALVVNLGLKMEIEPVDHPSFISGRCASIRGIHNKELDEKNLSEISANGSITGFFGEVNPKVITNFELEYPVVAFEVEFKSN</sequence>
<evidence type="ECO:0000256" key="9">
    <source>
        <dbReference type="ARBA" id="ARBA00022842"/>
    </source>
</evidence>
<feature type="binding site" evidence="12">
    <location>
        <position position="333"/>
    </location>
    <ligand>
        <name>Mg(2+)</name>
        <dbReference type="ChEBI" id="CHEBI:18420"/>
        <note>shared with alpha subunit</note>
    </ligand>
</feature>
<dbReference type="InterPro" id="IPR005146">
    <property type="entry name" value="B3/B4_tRNA-bd"/>
</dbReference>
<proteinExistence type="inferred from homology"/>
<dbReference type="GO" id="GO:0000287">
    <property type="term" value="F:magnesium ion binding"/>
    <property type="evidence" value="ECO:0007669"/>
    <property type="project" value="InterPro"/>
</dbReference>
<dbReference type="InterPro" id="IPR020825">
    <property type="entry name" value="Phe-tRNA_synthase-like_B3/B4"/>
</dbReference>
<name>F6D6N4_METPW</name>
<evidence type="ECO:0000256" key="12">
    <source>
        <dbReference type="HAMAP-Rule" id="MF_00284"/>
    </source>
</evidence>
<dbReference type="Gene3D" id="3.30.930.10">
    <property type="entry name" value="Bira Bifunctional Protein, Domain 2"/>
    <property type="match status" value="1"/>
</dbReference>
<dbReference type="InterPro" id="IPR005147">
    <property type="entry name" value="tRNA_synthase_B5-dom"/>
</dbReference>